<reference evidence="11" key="1">
    <citation type="submission" date="2025-08" db="UniProtKB">
        <authorList>
            <consortium name="Ensembl"/>
        </authorList>
    </citation>
    <scope>IDENTIFICATION</scope>
</reference>
<keyword evidence="4" id="KW-0282">Flagellum</keyword>
<keyword evidence="6" id="KW-0969">Cilium</keyword>
<proteinExistence type="inferred from homology"/>
<dbReference type="Ensembl" id="ENSHCOT00000026271.1">
    <property type="protein sequence ID" value="ENSHCOP00000010644.1"/>
    <property type="gene ID" value="ENSHCOG00000013281.1"/>
</dbReference>
<evidence type="ECO:0000313" key="12">
    <source>
        <dbReference type="Proteomes" id="UP000264820"/>
    </source>
</evidence>
<keyword evidence="5" id="KW-0175">Coiled coil</keyword>
<evidence type="ECO:0000256" key="8">
    <source>
        <dbReference type="ARBA" id="ARBA00023273"/>
    </source>
</evidence>
<dbReference type="Pfam" id="PF05914">
    <property type="entry name" value="RIB43A"/>
    <property type="match status" value="2"/>
</dbReference>
<dbReference type="OMA" id="NRICERT"/>
<feature type="region of interest" description="Disordered" evidence="10">
    <location>
        <begin position="240"/>
        <end position="262"/>
    </location>
</feature>
<feature type="region of interest" description="Disordered" evidence="10">
    <location>
        <begin position="164"/>
        <end position="189"/>
    </location>
</feature>
<evidence type="ECO:0000256" key="6">
    <source>
        <dbReference type="ARBA" id="ARBA00023069"/>
    </source>
</evidence>
<dbReference type="STRING" id="109280.ENSHCOP00000010644"/>
<reference evidence="11" key="2">
    <citation type="submission" date="2025-09" db="UniProtKB">
        <authorList>
            <consortium name="Ensembl"/>
        </authorList>
    </citation>
    <scope>IDENTIFICATION</scope>
</reference>
<evidence type="ECO:0000256" key="4">
    <source>
        <dbReference type="ARBA" id="ARBA00022846"/>
    </source>
</evidence>
<sequence length="281" mass="33669">MNCTQVELYSTVKTSGPELYILGNAKRELMNRICERTNFLEQYERAIQERLNRDDSEEAVEHMMPPGMAGEDPDSESRVYRQKEQLREWLLQQQTEQAVEKERQRMEKLADDQFRVHIDNVALGLENAEMEKRKKNAVEMNEFNQAMAEERQRYERELKDDPREIRPSQVGVPGIFHSYDRRPRPESSQQMKKFWNLQVEEKMMTKLEGIREKQQYARWCSNAARTALILQRQQERQKKELRQELDHNNSTTAEYDRRNRPDIKRGRIDDSFFAKFNTCSR</sequence>
<dbReference type="Proteomes" id="UP000264820">
    <property type="component" value="Unplaced"/>
</dbReference>
<evidence type="ECO:0000256" key="5">
    <source>
        <dbReference type="ARBA" id="ARBA00023054"/>
    </source>
</evidence>
<dbReference type="AlphaFoldDB" id="A0A3Q3DFA1"/>
<dbReference type="PANTHER" id="PTHR14517">
    <property type="entry name" value="RIB43A-RELATED"/>
    <property type="match status" value="1"/>
</dbReference>
<evidence type="ECO:0000256" key="10">
    <source>
        <dbReference type="SAM" id="MobiDB-lite"/>
    </source>
</evidence>
<comment type="subunit">
    <text evidence="9">Microtubule inner protein component of sperm flagellar doublet microtubules.</text>
</comment>
<evidence type="ECO:0000256" key="2">
    <source>
        <dbReference type="ARBA" id="ARBA00006875"/>
    </source>
</evidence>
<evidence type="ECO:0000313" key="11">
    <source>
        <dbReference type="Ensembl" id="ENSHCOP00000010644.1"/>
    </source>
</evidence>
<evidence type="ECO:0000256" key="3">
    <source>
        <dbReference type="ARBA" id="ARBA00022490"/>
    </source>
</evidence>
<evidence type="ECO:0000256" key="1">
    <source>
        <dbReference type="ARBA" id="ARBA00004611"/>
    </source>
</evidence>
<comment type="similarity">
    <text evidence="2">Belongs to the RIB43A family.</text>
</comment>
<dbReference type="PANTHER" id="PTHR14517:SF10">
    <property type="entry name" value="RIB43A-LIKE WITH COILED-COILS PROTEIN 2"/>
    <property type="match status" value="1"/>
</dbReference>
<dbReference type="GeneTree" id="ENSGT00940000177659"/>
<keyword evidence="12" id="KW-1185">Reference proteome</keyword>
<organism evidence="11 12">
    <name type="scientific">Hippocampus comes</name>
    <name type="common">Tiger tail seahorse</name>
    <dbReference type="NCBI Taxonomy" id="109280"/>
    <lineage>
        <taxon>Eukaryota</taxon>
        <taxon>Metazoa</taxon>
        <taxon>Chordata</taxon>
        <taxon>Craniata</taxon>
        <taxon>Vertebrata</taxon>
        <taxon>Euteleostomi</taxon>
        <taxon>Actinopterygii</taxon>
        <taxon>Neopterygii</taxon>
        <taxon>Teleostei</taxon>
        <taxon>Neoteleostei</taxon>
        <taxon>Acanthomorphata</taxon>
        <taxon>Syngnathiaria</taxon>
        <taxon>Syngnathiformes</taxon>
        <taxon>Syngnathoidei</taxon>
        <taxon>Syngnathidae</taxon>
        <taxon>Hippocampus</taxon>
    </lineage>
</organism>
<keyword evidence="7" id="KW-0206">Cytoskeleton</keyword>
<evidence type="ECO:0000256" key="7">
    <source>
        <dbReference type="ARBA" id="ARBA00023212"/>
    </source>
</evidence>
<protein>
    <submittedName>
        <fullName evidence="11">Uncharacterized protein</fullName>
    </submittedName>
</protein>
<name>A0A3Q3DFA1_HIPCM</name>
<keyword evidence="8" id="KW-0966">Cell projection</keyword>
<dbReference type="InterPro" id="IPR008805">
    <property type="entry name" value="RIB43A"/>
</dbReference>
<evidence type="ECO:0000256" key="9">
    <source>
        <dbReference type="ARBA" id="ARBA00046435"/>
    </source>
</evidence>
<comment type="subcellular location">
    <subcellularLocation>
        <location evidence="1">Cytoplasm</location>
        <location evidence="1">Cytoskeleton</location>
        <location evidence="1">Flagellum axoneme</location>
    </subcellularLocation>
</comment>
<keyword evidence="3" id="KW-0963">Cytoplasm</keyword>
<accession>A0A3Q3DFA1</accession>